<proteinExistence type="predicted"/>
<dbReference type="AlphaFoldDB" id="A0A0H5NP85"/>
<evidence type="ECO:0000313" key="2">
    <source>
        <dbReference type="EMBL" id="CRY76964.1"/>
    </source>
</evidence>
<accession>A0A0H5NP85</accession>
<dbReference type="KEGG" id="nfr:ERS450000_02110"/>
<name>A0A0H5NP85_NOCFR</name>
<reference evidence="3" key="1">
    <citation type="submission" date="2015-03" db="EMBL/GenBank/DDBJ databases">
        <authorList>
            <consortium name="Pathogen Informatics"/>
        </authorList>
    </citation>
    <scope>NUCLEOTIDE SEQUENCE [LARGE SCALE GENOMIC DNA]</scope>
    <source>
        <strain evidence="3">NCTC11134</strain>
    </source>
</reference>
<feature type="signal peptide" evidence="1">
    <location>
        <begin position="1"/>
        <end position="28"/>
    </location>
</feature>
<dbReference type="GeneID" id="61132780"/>
<dbReference type="EMBL" id="LN868938">
    <property type="protein sequence ID" value="CRY76964.1"/>
    <property type="molecule type" value="Genomic_DNA"/>
</dbReference>
<evidence type="ECO:0000256" key="1">
    <source>
        <dbReference type="SAM" id="SignalP"/>
    </source>
</evidence>
<protein>
    <recommendedName>
        <fullName evidence="4">Secreted protein</fullName>
    </recommendedName>
</protein>
<feature type="chain" id="PRO_5041037898" description="Secreted protein" evidence="1">
    <location>
        <begin position="29"/>
        <end position="111"/>
    </location>
</feature>
<evidence type="ECO:0000313" key="3">
    <source>
        <dbReference type="Proteomes" id="UP000057820"/>
    </source>
</evidence>
<sequence>MIRSGVRVAATAAAAATVTLLGAGLAAAAPTVSADTSEEGAVVVGSRPEGEQWMCVLAGAGAQTMLRVDIARAGESRGDFAAGTTVGAGCVSTAPFGATVVTGNASLDDAD</sequence>
<organism evidence="2 3">
    <name type="scientific">Nocardia farcinica</name>
    <dbReference type="NCBI Taxonomy" id="37329"/>
    <lineage>
        <taxon>Bacteria</taxon>
        <taxon>Bacillati</taxon>
        <taxon>Actinomycetota</taxon>
        <taxon>Actinomycetes</taxon>
        <taxon>Mycobacteriales</taxon>
        <taxon>Nocardiaceae</taxon>
        <taxon>Nocardia</taxon>
    </lineage>
</organism>
<dbReference type="RefSeq" id="WP_011208531.1">
    <property type="nucleotide sequence ID" value="NZ_CAACYE020000001.1"/>
</dbReference>
<keyword evidence="1" id="KW-0732">Signal</keyword>
<gene>
    <name evidence="2" type="ORF">ERS450000_02110</name>
</gene>
<dbReference type="Proteomes" id="UP000057820">
    <property type="component" value="Chromosome 1"/>
</dbReference>
<evidence type="ECO:0008006" key="4">
    <source>
        <dbReference type="Google" id="ProtNLM"/>
    </source>
</evidence>